<gene>
    <name evidence="6" type="ORF">SAMN06265370_110155</name>
</gene>
<dbReference type="GO" id="GO:0015833">
    <property type="term" value="P:peptide transport"/>
    <property type="evidence" value="ECO:0007669"/>
    <property type="project" value="TreeGrafter"/>
</dbReference>
<dbReference type="Gene3D" id="3.40.190.10">
    <property type="entry name" value="Periplasmic binding protein-like II"/>
    <property type="match status" value="1"/>
</dbReference>
<evidence type="ECO:0000256" key="1">
    <source>
        <dbReference type="ARBA" id="ARBA00004418"/>
    </source>
</evidence>
<keyword evidence="3" id="KW-0813">Transport</keyword>
<reference evidence="6 7" key="1">
    <citation type="submission" date="2017-06" db="EMBL/GenBank/DDBJ databases">
        <authorList>
            <person name="Kim H.J."/>
            <person name="Triplett B.A."/>
        </authorList>
    </citation>
    <scope>NUCLEOTIDE SEQUENCE [LARGE SCALE GENOMIC DNA]</scope>
    <source>
        <strain evidence="6 7">DSM 29052</strain>
    </source>
</reference>
<evidence type="ECO:0000256" key="2">
    <source>
        <dbReference type="ARBA" id="ARBA00005695"/>
    </source>
</evidence>
<comment type="subcellular location">
    <subcellularLocation>
        <location evidence="1">Periplasm</location>
    </subcellularLocation>
</comment>
<comment type="similarity">
    <text evidence="2">Belongs to the bacterial solute-binding protein 5 family.</text>
</comment>
<dbReference type="RefSeq" id="WP_245840946.1">
    <property type="nucleotide sequence ID" value="NZ_FZNN01000010.1"/>
</dbReference>
<dbReference type="Proteomes" id="UP000198417">
    <property type="component" value="Unassembled WGS sequence"/>
</dbReference>
<sequence length="132" mass="14438">MGDGTWRFHLRDGVSFSDFSTLDAGDIVHTIERALSRYLTCEIGAKYFGGMTLTPTVVHDLTIDIKSQPAQPNLPLLMPTLTVVPAETPIELTREPVGTGPCVLSEWNVGQSIVLDHRDDYWGAQPAVTKAT</sequence>
<evidence type="ECO:0000313" key="6">
    <source>
        <dbReference type="EMBL" id="SNR57047.1"/>
    </source>
</evidence>
<feature type="domain" description="Solute-binding protein family 5" evidence="5">
    <location>
        <begin position="4"/>
        <end position="129"/>
    </location>
</feature>
<organism evidence="6 7">
    <name type="scientific">Puniceibacterium sediminis</name>
    <dbReference type="NCBI Taxonomy" id="1608407"/>
    <lineage>
        <taxon>Bacteria</taxon>
        <taxon>Pseudomonadati</taxon>
        <taxon>Pseudomonadota</taxon>
        <taxon>Alphaproteobacteria</taxon>
        <taxon>Rhodobacterales</taxon>
        <taxon>Paracoccaceae</taxon>
        <taxon>Puniceibacterium</taxon>
    </lineage>
</organism>
<dbReference type="EMBL" id="FZNN01000010">
    <property type="protein sequence ID" value="SNR57047.1"/>
    <property type="molecule type" value="Genomic_DNA"/>
</dbReference>
<dbReference type="SUPFAM" id="SSF53850">
    <property type="entry name" value="Periplasmic binding protein-like II"/>
    <property type="match status" value="1"/>
</dbReference>
<evidence type="ECO:0000256" key="4">
    <source>
        <dbReference type="ARBA" id="ARBA00022729"/>
    </source>
</evidence>
<dbReference type="PANTHER" id="PTHR30290:SF9">
    <property type="entry name" value="OLIGOPEPTIDE-BINDING PROTEIN APPA"/>
    <property type="match status" value="1"/>
</dbReference>
<keyword evidence="4" id="KW-0732">Signal</keyword>
<accession>A0A238XDL8</accession>
<protein>
    <submittedName>
        <fullName evidence="6">Extracellular solute-binding protein, family 5 Middle</fullName>
    </submittedName>
</protein>
<dbReference type="GO" id="GO:1904680">
    <property type="term" value="F:peptide transmembrane transporter activity"/>
    <property type="evidence" value="ECO:0007669"/>
    <property type="project" value="TreeGrafter"/>
</dbReference>
<dbReference type="Pfam" id="PF00496">
    <property type="entry name" value="SBP_bac_5"/>
    <property type="match status" value="1"/>
</dbReference>
<keyword evidence="7" id="KW-1185">Reference proteome</keyword>
<evidence type="ECO:0000256" key="3">
    <source>
        <dbReference type="ARBA" id="ARBA00022448"/>
    </source>
</evidence>
<proteinExistence type="inferred from homology"/>
<evidence type="ECO:0000259" key="5">
    <source>
        <dbReference type="Pfam" id="PF00496"/>
    </source>
</evidence>
<evidence type="ECO:0000313" key="7">
    <source>
        <dbReference type="Proteomes" id="UP000198417"/>
    </source>
</evidence>
<dbReference type="InterPro" id="IPR039424">
    <property type="entry name" value="SBP_5"/>
</dbReference>
<dbReference type="AlphaFoldDB" id="A0A238XDL8"/>
<name>A0A238XDL8_9RHOB</name>
<dbReference type="PANTHER" id="PTHR30290">
    <property type="entry name" value="PERIPLASMIC BINDING COMPONENT OF ABC TRANSPORTER"/>
    <property type="match status" value="1"/>
</dbReference>
<dbReference type="InterPro" id="IPR000914">
    <property type="entry name" value="SBP_5_dom"/>
</dbReference>